<dbReference type="AlphaFoldDB" id="A0A494UX79"/>
<gene>
    <name evidence="10" type="ORF">CNQ36_06365</name>
</gene>
<evidence type="ECO:0000256" key="1">
    <source>
        <dbReference type="ARBA" id="ARBA00001974"/>
    </source>
</evidence>
<dbReference type="InterPro" id="IPR013786">
    <property type="entry name" value="AcylCoA_DH/ox_N"/>
</dbReference>
<evidence type="ECO:0000256" key="2">
    <source>
        <dbReference type="ARBA" id="ARBA00009347"/>
    </source>
</evidence>
<comment type="cofactor">
    <cofactor evidence="1 6">
        <name>FAD</name>
        <dbReference type="ChEBI" id="CHEBI:57692"/>
    </cofactor>
</comment>
<dbReference type="Proteomes" id="UP000282170">
    <property type="component" value="Chromosome"/>
</dbReference>
<proteinExistence type="inferred from homology"/>
<dbReference type="Pfam" id="PF02770">
    <property type="entry name" value="Acyl-CoA_dh_M"/>
    <property type="match status" value="1"/>
</dbReference>
<dbReference type="PANTHER" id="PTHR43884">
    <property type="entry name" value="ACYL-COA DEHYDROGENASE"/>
    <property type="match status" value="1"/>
</dbReference>
<keyword evidence="5 6" id="KW-0560">Oxidoreductase</keyword>
<evidence type="ECO:0000256" key="5">
    <source>
        <dbReference type="ARBA" id="ARBA00023002"/>
    </source>
</evidence>
<dbReference type="InterPro" id="IPR046373">
    <property type="entry name" value="Acyl-CoA_Oxase/DH_mid-dom_sf"/>
</dbReference>
<dbReference type="CDD" id="cd00567">
    <property type="entry name" value="ACAD"/>
    <property type="match status" value="1"/>
</dbReference>
<dbReference type="Pfam" id="PF02771">
    <property type="entry name" value="Acyl-CoA_dh_N"/>
    <property type="match status" value="1"/>
</dbReference>
<evidence type="ECO:0000259" key="7">
    <source>
        <dbReference type="Pfam" id="PF00441"/>
    </source>
</evidence>
<feature type="domain" description="Acyl-CoA dehydrogenase/oxidase N-terminal" evidence="9">
    <location>
        <begin position="12"/>
        <end position="87"/>
    </location>
</feature>
<name>A0A494UX79_9ACTN</name>
<sequence>MEHRTAPERAALLGEQVTDLAADIDSGRTDSAAAYKLVREADLLRLLVPRGAGGEGLSFLEYTLILELIGAADTPTALGLNMHYVAIGSLCESGDRPLTGAAHEFRSWVFDQVVHHGRMFASATSEAGSGAKLQRLSTTYRRCDGGYVLSGRKSFVSLAGVADYFIVAARNADDDAEREISHFVVARDDPGVRIEGVWPGNAMAGTSTASMVLDDVRVRRARLMMNVEGMSLFKLVQEPHWMTSGYTGAYLGLAAAVHGLIIESVARDPRRSTDPVVRHELGRLNAEMRAVRALVHAAAGAVGEQRGTVETAEAVHAAKYKVGELLADLVSAAVRICGTAALSRGRPLERRLREAAYCRVMPAKPDECLEYLGKAAIGLDMHDVRNFDW</sequence>
<feature type="domain" description="Acyl-CoA oxidase/dehydrogenase middle" evidence="8">
    <location>
        <begin position="122"/>
        <end position="216"/>
    </location>
</feature>
<feature type="domain" description="Acyl-CoA dehydrogenase/oxidase C-terminal" evidence="7">
    <location>
        <begin position="249"/>
        <end position="358"/>
    </location>
</feature>
<keyword evidence="4 6" id="KW-0274">FAD</keyword>
<dbReference type="InterPro" id="IPR006091">
    <property type="entry name" value="Acyl-CoA_Oxase/DH_mid-dom"/>
</dbReference>
<dbReference type="PIRSF" id="PIRSF016578">
    <property type="entry name" value="HsaA"/>
    <property type="match status" value="1"/>
</dbReference>
<evidence type="ECO:0000313" key="11">
    <source>
        <dbReference type="Proteomes" id="UP000282170"/>
    </source>
</evidence>
<dbReference type="RefSeq" id="WP_121545269.1">
    <property type="nucleotide sequence ID" value="NZ_CP023407.1"/>
</dbReference>
<dbReference type="Gene3D" id="1.20.140.10">
    <property type="entry name" value="Butyryl-CoA Dehydrogenase, subunit A, domain 3"/>
    <property type="match status" value="1"/>
</dbReference>
<dbReference type="SUPFAM" id="SSF47203">
    <property type="entry name" value="Acyl-CoA dehydrogenase C-terminal domain-like"/>
    <property type="match status" value="1"/>
</dbReference>
<dbReference type="InterPro" id="IPR036250">
    <property type="entry name" value="AcylCo_DH-like_C"/>
</dbReference>
<evidence type="ECO:0000313" key="10">
    <source>
        <dbReference type="EMBL" id="AYL35084.1"/>
    </source>
</evidence>
<dbReference type="PANTHER" id="PTHR43884:SF25">
    <property type="entry name" value="ACYL-COA DEHYDROGENASE YDBM-RELATED"/>
    <property type="match status" value="1"/>
</dbReference>
<evidence type="ECO:0000256" key="6">
    <source>
        <dbReference type="RuleBase" id="RU362125"/>
    </source>
</evidence>
<dbReference type="KEGG" id="sfug:CNQ36_06365"/>
<dbReference type="Pfam" id="PF00441">
    <property type="entry name" value="Acyl-CoA_dh_1"/>
    <property type="match status" value="1"/>
</dbReference>
<keyword evidence="3 6" id="KW-0285">Flavoprotein</keyword>
<dbReference type="GO" id="GO:0050660">
    <property type="term" value="F:flavin adenine dinucleotide binding"/>
    <property type="evidence" value="ECO:0007669"/>
    <property type="project" value="InterPro"/>
</dbReference>
<dbReference type="GeneID" id="93882422"/>
<dbReference type="Gene3D" id="2.40.110.10">
    <property type="entry name" value="Butyryl-CoA Dehydrogenase, subunit A, domain 2"/>
    <property type="match status" value="1"/>
</dbReference>
<dbReference type="Gene3D" id="1.10.540.10">
    <property type="entry name" value="Acyl-CoA dehydrogenase/oxidase, N-terminal domain"/>
    <property type="match status" value="1"/>
</dbReference>
<dbReference type="InterPro" id="IPR009075">
    <property type="entry name" value="AcylCo_DH/oxidase_C"/>
</dbReference>
<accession>A0A494UX79</accession>
<dbReference type="InterPro" id="IPR009100">
    <property type="entry name" value="AcylCoA_DH/oxidase_NM_dom_sf"/>
</dbReference>
<organism evidence="10 11">
    <name type="scientific">Streptomyces fungicidicus</name>
    <dbReference type="NCBI Taxonomy" id="68203"/>
    <lineage>
        <taxon>Bacteria</taxon>
        <taxon>Bacillati</taxon>
        <taxon>Actinomycetota</taxon>
        <taxon>Actinomycetes</taxon>
        <taxon>Kitasatosporales</taxon>
        <taxon>Streptomycetaceae</taxon>
        <taxon>Streptomyces</taxon>
    </lineage>
</organism>
<dbReference type="GO" id="GO:0003995">
    <property type="term" value="F:acyl-CoA dehydrogenase activity"/>
    <property type="evidence" value="ECO:0007669"/>
    <property type="project" value="TreeGrafter"/>
</dbReference>
<evidence type="ECO:0000256" key="3">
    <source>
        <dbReference type="ARBA" id="ARBA00022630"/>
    </source>
</evidence>
<evidence type="ECO:0000259" key="8">
    <source>
        <dbReference type="Pfam" id="PF02770"/>
    </source>
</evidence>
<dbReference type="EMBL" id="CP023407">
    <property type="protein sequence ID" value="AYL35084.1"/>
    <property type="molecule type" value="Genomic_DNA"/>
</dbReference>
<dbReference type="InterPro" id="IPR037069">
    <property type="entry name" value="AcylCoA_DH/ox_N_sf"/>
</dbReference>
<dbReference type="SUPFAM" id="SSF56645">
    <property type="entry name" value="Acyl-CoA dehydrogenase NM domain-like"/>
    <property type="match status" value="1"/>
</dbReference>
<keyword evidence="11" id="KW-1185">Reference proteome</keyword>
<evidence type="ECO:0000259" key="9">
    <source>
        <dbReference type="Pfam" id="PF02771"/>
    </source>
</evidence>
<reference evidence="10 11" key="1">
    <citation type="submission" date="2017-09" db="EMBL/GenBank/DDBJ databases">
        <authorList>
            <person name="Zhang H."/>
            <person name="Hu S."/>
            <person name="Xu J."/>
            <person name="He Z."/>
        </authorList>
    </citation>
    <scope>NUCLEOTIDE SEQUENCE [LARGE SCALE GENOMIC DNA]</scope>
    <source>
        <strain evidence="10 11">TXX3120</strain>
    </source>
</reference>
<evidence type="ECO:0000256" key="4">
    <source>
        <dbReference type="ARBA" id="ARBA00022827"/>
    </source>
</evidence>
<protein>
    <submittedName>
        <fullName evidence="10">Acyl-CoA dehydrogenase</fullName>
    </submittedName>
</protein>
<comment type="similarity">
    <text evidence="2 6">Belongs to the acyl-CoA dehydrogenase family.</text>
</comment>